<gene>
    <name evidence="1" type="ORF">SAMN05421811_12736</name>
</gene>
<dbReference type="RefSeq" id="WP_091094009.1">
    <property type="nucleotide sequence ID" value="NZ_FOHX01000027.1"/>
</dbReference>
<evidence type="ECO:0000313" key="1">
    <source>
        <dbReference type="EMBL" id="SEU46443.1"/>
    </source>
</evidence>
<dbReference type="EMBL" id="FOHX01000027">
    <property type="protein sequence ID" value="SEU46443.1"/>
    <property type="molecule type" value="Genomic_DNA"/>
</dbReference>
<organism evidence="1 2">
    <name type="scientific">Nonomuraea wenchangensis</name>
    <dbReference type="NCBI Taxonomy" id="568860"/>
    <lineage>
        <taxon>Bacteria</taxon>
        <taxon>Bacillati</taxon>
        <taxon>Actinomycetota</taxon>
        <taxon>Actinomycetes</taxon>
        <taxon>Streptosporangiales</taxon>
        <taxon>Streptosporangiaceae</taxon>
        <taxon>Nonomuraea</taxon>
    </lineage>
</organism>
<dbReference type="AlphaFoldDB" id="A0A1I0LUN3"/>
<accession>A0A1I0LUN3</accession>
<reference evidence="1 2" key="1">
    <citation type="submission" date="2016-10" db="EMBL/GenBank/DDBJ databases">
        <authorList>
            <person name="de Groot N.N."/>
        </authorList>
    </citation>
    <scope>NUCLEOTIDE SEQUENCE [LARGE SCALE GENOMIC DNA]</scope>
    <source>
        <strain evidence="1 2">CGMCC 4.5598</strain>
    </source>
</reference>
<dbReference type="Proteomes" id="UP000199361">
    <property type="component" value="Unassembled WGS sequence"/>
</dbReference>
<keyword evidence="2" id="KW-1185">Reference proteome</keyword>
<name>A0A1I0LUN3_9ACTN</name>
<dbReference type="OrthoDB" id="6180861at2"/>
<proteinExistence type="predicted"/>
<sequence>MNTTTLYDALERHYRKPGAARDGEILLREVEAPGTGGRADLVRIGLWPSRGYSLDVHELKTQRSDWLRELDNPGKADAWWPYCTGFWIVAPAGIVHKNELPTGWGLMEPPASANRRRFRTIVDAEVKTAQLTMDLLATLVRRTDNTRLAEMDKMREEHRAALYKARTEAQQNATQTGLSERMRRRLNLLDELEKLLGAKLDGFTWGDGTTLDQMTPHELAAALADCGDHIRLQQRQARVEELMGRLSYAAQSVLTEMRKVGNSHDR</sequence>
<dbReference type="STRING" id="568860.SAMN05421811_12736"/>
<evidence type="ECO:0000313" key="2">
    <source>
        <dbReference type="Proteomes" id="UP000199361"/>
    </source>
</evidence>
<protein>
    <submittedName>
        <fullName evidence="1">Uncharacterized protein</fullName>
    </submittedName>
</protein>